<evidence type="ECO:0000313" key="2">
    <source>
        <dbReference type="Proteomes" id="UP000805193"/>
    </source>
</evidence>
<reference evidence="1 2" key="1">
    <citation type="journal article" date="2020" name="Cell">
        <title>Large-Scale Comparative Analyses of Tick Genomes Elucidate Their Genetic Diversity and Vector Capacities.</title>
        <authorList>
            <consortium name="Tick Genome and Microbiome Consortium (TIGMIC)"/>
            <person name="Jia N."/>
            <person name="Wang J."/>
            <person name="Shi W."/>
            <person name="Du L."/>
            <person name="Sun Y."/>
            <person name="Zhan W."/>
            <person name="Jiang J.F."/>
            <person name="Wang Q."/>
            <person name="Zhang B."/>
            <person name="Ji P."/>
            <person name="Bell-Sakyi L."/>
            <person name="Cui X.M."/>
            <person name="Yuan T.T."/>
            <person name="Jiang B.G."/>
            <person name="Yang W.F."/>
            <person name="Lam T.T."/>
            <person name="Chang Q.C."/>
            <person name="Ding S.J."/>
            <person name="Wang X.J."/>
            <person name="Zhu J.G."/>
            <person name="Ruan X.D."/>
            <person name="Zhao L."/>
            <person name="Wei J.T."/>
            <person name="Ye R.Z."/>
            <person name="Que T.C."/>
            <person name="Du C.H."/>
            <person name="Zhou Y.H."/>
            <person name="Cheng J.X."/>
            <person name="Dai P.F."/>
            <person name="Guo W.B."/>
            <person name="Han X.H."/>
            <person name="Huang E.J."/>
            <person name="Li L.F."/>
            <person name="Wei W."/>
            <person name="Gao Y.C."/>
            <person name="Liu J.Z."/>
            <person name="Shao H.Z."/>
            <person name="Wang X."/>
            <person name="Wang C.C."/>
            <person name="Yang T.C."/>
            <person name="Huo Q.B."/>
            <person name="Li W."/>
            <person name="Chen H.Y."/>
            <person name="Chen S.E."/>
            <person name="Zhou L.G."/>
            <person name="Ni X.B."/>
            <person name="Tian J.H."/>
            <person name="Sheng Y."/>
            <person name="Liu T."/>
            <person name="Pan Y.S."/>
            <person name="Xia L.Y."/>
            <person name="Li J."/>
            <person name="Zhao F."/>
            <person name="Cao W.C."/>
        </authorList>
    </citation>
    <scope>NUCLEOTIDE SEQUENCE [LARGE SCALE GENOMIC DNA]</scope>
    <source>
        <strain evidence="1">Iper-2018</strain>
    </source>
</reference>
<gene>
    <name evidence="1" type="ORF">HPB47_023892</name>
</gene>
<comment type="caution">
    <text evidence="1">The sequence shown here is derived from an EMBL/GenBank/DDBJ whole genome shotgun (WGS) entry which is preliminary data.</text>
</comment>
<sequence length="199" mass="21858">MNAPRGRWRRAPLEQYLWQSQQPAVRAPGSSVAELPLRSWNDSGIIPDFCDPGMEWEWNGGNVEGKEARLGFAVPTQTSYTCDSSRARCFSDSSHLCRPSQVAIHEVGSQPPRAYASARLWGPQLQVAADAPADRVPYPFRAYTLTKMKSANPGVNTQPDAVYCEGCGGLVVMEQRHIHSINQSTQGVPGVRAVLARVH</sequence>
<proteinExistence type="predicted"/>
<keyword evidence="2" id="KW-1185">Reference proteome</keyword>
<protein>
    <submittedName>
        <fullName evidence="1">Uncharacterized protein</fullName>
    </submittedName>
</protein>
<dbReference type="Proteomes" id="UP000805193">
    <property type="component" value="Unassembled WGS sequence"/>
</dbReference>
<evidence type="ECO:0000313" key="1">
    <source>
        <dbReference type="EMBL" id="KAG0429169.1"/>
    </source>
</evidence>
<name>A0AC60Q5R7_IXOPE</name>
<accession>A0AC60Q5R7</accession>
<dbReference type="EMBL" id="JABSTQ010009437">
    <property type="protein sequence ID" value="KAG0429169.1"/>
    <property type="molecule type" value="Genomic_DNA"/>
</dbReference>
<organism evidence="1 2">
    <name type="scientific">Ixodes persulcatus</name>
    <name type="common">Taiga tick</name>
    <dbReference type="NCBI Taxonomy" id="34615"/>
    <lineage>
        <taxon>Eukaryota</taxon>
        <taxon>Metazoa</taxon>
        <taxon>Ecdysozoa</taxon>
        <taxon>Arthropoda</taxon>
        <taxon>Chelicerata</taxon>
        <taxon>Arachnida</taxon>
        <taxon>Acari</taxon>
        <taxon>Parasitiformes</taxon>
        <taxon>Ixodida</taxon>
        <taxon>Ixodoidea</taxon>
        <taxon>Ixodidae</taxon>
        <taxon>Ixodinae</taxon>
        <taxon>Ixodes</taxon>
    </lineage>
</organism>